<evidence type="ECO:0000256" key="1">
    <source>
        <dbReference type="SAM" id="SignalP"/>
    </source>
</evidence>
<name>R0ICT2_9BRAS</name>
<evidence type="ECO:0000313" key="2">
    <source>
        <dbReference type="EMBL" id="EOA35980.1"/>
    </source>
</evidence>
<organism evidence="2 3">
    <name type="scientific">Capsella rubella</name>
    <dbReference type="NCBI Taxonomy" id="81985"/>
    <lineage>
        <taxon>Eukaryota</taxon>
        <taxon>Viridiplantae</taxon>
        <taxon>Streptophyta</taxon>
        <taxon>Embryophyta</taxon>
        <taxon>Tracheophyta</taxon>
        <taxon>Spermatophyta</taxon>
        <taxon>Magnoliopsida</taxon>
        <taxon>eudicotyledons</taxon>
        <taxon>Gunneridae</taxon>
        <taxon>Pentapetalae</taxon>
        <taxon>rosids</taxon>
        <taxon>malvids</taxon>
        <taxon>Brassicales</taxon>
        <taxon>Brassicaceae</taxon>
        <taxon>Camelineae</taxon>
        <taxon>Capsella</taxon>
    </lineage>
</organism>
<keyword evidence="3" id="KW-1185">Reference proteome</keyword>
<dbReference type="EMBL" id="KB870806">
    <property type="protein sequence ID" value="EOA35980.1"/>
    <property type="molecule type" value="Genomic_DNA"/>
</dbReference>
<feature type="signal peptide" evidence="1">
    <location>
        <begin position="1"/>
        <end position="28"/>
    </location>
</feature>
<sequence length="78" mass="8697">MAKMPRSSSKLLAMMLFSFLALFIISHADHQVVFPDTPSNSYAPPIYAPVPDECFNPPYHCSPPGESLLGHMNYNQNN</sequence>
<gene>
    <name evidence="2" type="ORF">CARUB_v10021244mg</name>
</gene>
<protein>
    <recommendedName>
        <fullName evidence="4">Transmembrane protein</fullName>
    </recommendedName>
</protein>
<feature type="chain" id="PRO_5004352876" description="Transmembrane protein" evidence="1">
    <location>
        <begin position="29"/>
        <end position="78"/>
    </location>
</feature>
<evidence type="ECO:0008006" key="4">
    <source>
        <dbReference type="Google" id="ProtNLM"/>
    </source>
</evidence>
<dbReference type="KEGG" id="crb:17895228"/>
<dbReference type="OrthoDB" id="1084421at2759"/>
<evidence type="ECO:0000313" key="3">
    <source>
        <dbReference type="Proteomes" id="UP000029121"/>
    </source>
</evidence>
<dbReference type="AlphaFoldDB" id="R0ICT2"/>
<keyword evidence="1" id="KW-0732">Signal</keyword>
<dbReference type="Proteomes" id="UP000029121">
    <property type="component" value="Unassembled WGS sequence"/>
</dbReference>
<accession>R0ICT2</accession>
<proteinExistence type="predicted"/>
<reference evidence="3" key="1">
    <citation type="journal article" date="2013" name="Nat. Genet.">
        <title>The Capsella rubella genome and the genomic consequences of rapid mating system evolution.</title>
        <authorList>
            <person name="Slotte T."/>
            <person name="Hazzouri K.M."/>
            <person name="Agren J.A."/>
            <person name="Koenig D."/>
            <person name="Maumus F."/>
            <person name="Guo Y.L."/>
            <person name="Steige K."/>
            <person name="Platts A.E."/>
            <person name="Escobar J.S."/>
            <person name="Newman L.K."/>
            <person name="Wang W."/>
            <person name="Mandakova T."/>
            <person name="Vello E."/>
            <person name="Smith L.M."/>
            <person name="Henz S.R."/>
            <person name="Steffen J."/>
            <person name="Takuno S."/>
            <person name="Brandvain Y."/>
            <person name="Coop G."/>
            <person name="Andolfatto P."/>
            <person name="Hu T.T."/>
            <person name="Blanchette M."/>
            <person name="Clark R.M."/>
            <person name="Quesneville H."/>
            <person name="Nordborg M."/>
            <person name="Gaut B.S."/>
            <person name="Lysak M.A."/>
            <person name="Jenkins J."/>
            <person name="Grimwood J."/>
            <person name="Chapman J."/>
            <person name="Prochnik S."/>
            <person name="Shu S."/>
            <person name="Rokhsar D."/>
            <person name="Schmutz J."/>
            <person name="Weigel D."/>
            <person name="Wright S.I."/>
        </authorList>
    </citation>
    <scope>NUCLEOTIDE SEQUENCE [LARGE SCALE GENOMIC DNA]</scope>
    <source>
        <strain evidence="3">cv. Monte Gargano</strain>
    </source>
</reference>